<dbReference type="EMBL" id="JAPQKH010000007">
    <property type="protein sequence ID" value="KAJ5087209.1"/>
    <property type="molecule type" value="Genomic_DNA"/>
</dbReference>
<dbReference type="SUPFAM" id="SSF54001">
    <property type="entry name" value="Cysteine proteinases"/>
    <property type="match status" value="1"/>
</dbReference>
<dbReference type="OrthoDB" id="10260017at2759"/>
<reference evidence="2" key="1">
    <citation type="submission" date="2022-11" db="EMBL/GenBank/DDBJ databases">
        <authorList>
            <person name="Petersen C."/>
        </authorList>
    </citation>
    <scope>NUCLEOTIDE SEQUENCE</scope>
    <source>
        <strain evidence="2">IBT 30069</strain>
    </source>
</reference>
<evidence type="ECO:0000313" key="3">
    <source>
        <dbReference type="Proteomes" id="UP001149165"/>
    </source>
</evidence>
<dbReference type="InterPro" id="IPR038765">
    <property type="entry name" value="Papain-like_cys_pep_sf"/>
</dbReference>
<protein>
    <recommendedName>
        <fullName evidence="4">Arylamine N-acetyltransferase</fullName>
    </recommendedName>
</protein>
<reference evidence="2" key="2">
    <citation type="journal article" date="2023" name="IMA Fungus">
        <title>Comparative genomic study of the Penicillium genus elucidates a diverse pangenome and 15 lateral gene transfer events.</title>
        <authorList>
            <person name="Petersen C."/>
            <person name="Sorensen T."/>
            <person name="Nielsen M.R."/>
            <person name="Sondergaard T.E."/>
            <person name="Sorensen J.L."/>
            <person name="Fitzpatrick D.A."/>
            <person name="Frisvad J.C."/>
            <person name="Nielsen K.L."/>
        </authorList>
    </citation>
    <scope>NUCLEOTIDE SEQUENCE</scope>
    <source>
        <strain evidence="2">IBT 30069</strain>
    </source>
</reference>
<comment type="similarity">
    <text evidence="1">Belongs to the arylamine N-acetyltransferase family.</text>
</comment>
<dbReference type="GO" id="GO:0016407">
    <property type="term" value="F:acetyltransferase activity"/>
    <property type="evidence" value="ECO:0007669"/>
    <property type="project" value="InterPro"/>
</dbReference>
<dbReference type="PANTHER" id="PTHR11786">
    <property type="entry name" value="N-HYDROXYARYLAMINE O-ACETYLTRANSFERASE"/>
    <property type="match status" value="1"/>
</dbReference>
<organism evidence="2 3">
    <name type="scientific">Penicillium angulare</name>
    <dbReference type="NCBI Taxonomy" id="116970"/>
    <lineage>
        <taxon>Eukaryota</taxon>
        <taxon>Fungi</taxon>
        <taxon>Dikarya</taxon>
        <taxon>Ascomycota</taxon>
        <taxon>Pezizomycotina</taxon>
        <taxon>Eurotiomycetes</taxon>
        <taxon>Eurotiomycetidae</taxon>
        <taxon>Eurotiales</taxon>
        <taxon>Aspergillaceae</taxon>
        <taxon>Penicillium</taxon>
    </lineage>
</organism>
<dbReference type="InterPro" id="IPR001447">
    <property type="entry name" value="Arylamine_N-AcTrfase"/>
</dbReference>
<gene>
    <name evidence="2" type="ORF">N7456_010825</name>
</gene>
<sequence>MTSAFSSAQLTRYLQYIALPAQYAPYVNNPQSFPTTIEALTTLFRSQITRFPYDNLTLHYTDTKIVDIEPSSIYEKFMGPEGTKPTGRGGYCLECSIFFNNVLRGLGFSVYMTGVRNRARIDGIPQGEFKGWTHIVNIVSLPTGEQYHVDVAFGGDGPTQPLQLISGYSIQNLGPQEVRLIHGNMPKQSRPEQKVWIYQYRNGAEKEWNSFYSFGEFEFFQDDFEVMNHYTSWEAVERGNYWIVRFLRGGETDHLPLLEGEGSGRDGENEVAVVGKIMYVNGVVKLNMGGKSRVIDTAKTESEKMAALKKWFNFSF</sequence>
<dbReference type="Gene3D" id="3.30.2140.20">
    <property type="match status" value="1"/>
</dbReference>
<accession>A0A9W9JZ43</accession>
<dbReference type="Proteomes" id="UP001149165">
    <property type="component" value="Unassembled WGS sequence"/>
</dbReference>
<dbReference type="AlphaFoldDB" id="A0A9W9JZ43"/>
<comment type="caution">
    <text evidence="2">The sequence shown here is derived from an EMBL/GenBank/DDBJ whole genome shotgun (WGS) entry which is preliminary data.</text>
</comment>
<keyword evidence="3" id="KW-1185">Reference proteome</keyword>
<evidence type="ECO:0000256" key="1">
    <source>
        <dbReference type="ARBA" id="ARBA00006547"/>
    </source>
</evidence>
<dbReference type="PANTHER" id="PTHR11786:SF0">
    <property type="entry name" value="ARYLAMINE N-ACETYLTRANSFERASE 4-RELATED"/>
    <property type="match status" value="1"/>
</dbReference>
<name>A0A9W9JZ43_9EURO</name>
<proteinExistence type="inferred from homology"/>
<evidence type="ECO:0000313" key="2">
    <source>
        <dbReference type="EMBL" id="KAJ5087209.1"/>
    </source>
</evidence>
<dbReference type="Pfam" id="PF00797">
    <property type="entry name" value="Acetyltransf_2"/>
    <property type="match status" value="1"/>
</dbReference>
<dbReference type="InterPro" id="IPR053710">
    <property type="entry name" value="Arylamine_NAT_domain_sf"/>
</dbReference>
<evidence type="ECO:0008006" key="4">
    <source>
        <dbReference type="Google" id="ProtNLM"/>
    </source>
</evidence>